<dbReference type="Pfam" id="PF01168">
    <property type="entry name" value="Ala_racemase_N"/>
    <property type="match status" value="1"/>
</dbReference>
<dbReference type="InterPro" id="IPR001608">
    <property type="entry name" value="Ala_racemase_N"/>
</dbReference>
<proteinExistence type="inferred from homology"/>
<evidence type="ECO:0000256" key="6">
    <source>
        <dbReference type="ARBA" id="ARBA00022898"/>
    </source>
</evidence>
<evidence type="ECO:0000256" key="10">
    <source>
        <dbReference type="ARBA" id="ARBA00069616"/>
    </source>
</evidence>
<organism evidence="14 15">
    <name type="scientific">Triparma strigata</name>
    <dbReference type="NCBI Taxonomy" id="1606541"/>
    <lineage>
        <taxon>Eukaryota</taxon>
        <taxon>Sar</taxon>
        <taxon>Stramenopiles</taxon>
        <taxon>Ochrophyta</taxon>
        <taxon>Bolidophyceae</taxon>
        <taxon>Parmales</taxon>
        <taxon>Triparmaceae</taxon>
        <taxon>Triparma</taxon>
    </lineage>
</organism>
<evidence type="ECO:0000313" key="14">
    <source>
        <dbReference type="EMBL" id="GMH85229.1"/>
    </source>
</evidence>
<dbReference type="PANTHER" id="PTHR28004:SF2">
    <property type="entry name" value="D-SERINE DEHYDRATASE"/>
    <property type="match status" value="1"/>
</dbReference>
<dbReference type="GO" id="GO:0046872">
    <property type="term" value="F:metal ion binding"/>
    <property type="evidence" value="ECO:0007669"/>
    <property type="project" value="UniProtKB-KW"/>
</dbReference>
<evidence type="ECO:0000256" key="4">
    <source>
        <dbReference type="ARBA" id="ARBA00022723"/>
    </source>
</evidence>
<dbReference type="EC" id="4.3.1.18" evidence="9"/>
<dbReference type="GO" id="GO:0008721">
    <property type="term" value="F:D-serine ammonia-lyase activity"/>
    <property type="evidence" value="ECO:0007669"/>
    <property type="project" value="UniProtKB-EC"/>
</dbReference>
<evidence type="ECO:0000256" key="5">
    <source>
        <dbReference type="ARBA" id="ARBA00022833"/>
    </source>
</evidence>
<dbReference type="FunFam" id="3.20.20.10:FF:000016">
    <property type="entry name" value="D-serine dehydratase"/>
    <property type="match status" value="1"/>
</dbReference>
<dbReference type="PANTHER" id="PTHR28004">
    <property type="entry name" value="ZGC:162816-RELATED"/>
    <property type="match status" value="1"/>
</dbReference>
<dbReference type="OrthoDB" id="20198at2759"/>
<sequence>MLSRQLSRRGVLLPLLLCASASRALSVSDISSSSSIKPFSIDTLTTPAVIIDKDTIEANVKRMLARSSSYNCILRPHVKTHKTIPGALLQTSNRRSTITVSTLREAEFFLEAGFTDILYAVPIDPSKIIRAAKMARHVHVTVDNIQQVAALINHGAPAPGERWSVVVMVDSGYGRDGVVPSDVEALELARAIDAAECMELFMLYTHAGHSYDVPYGDVEAIVKISEQERDAVVEFKKILKENNVDVENVKTGVGSTPTCSHPPQHLSGVDEMHPGNYFTYDYNQHLIGSCDVEDIACKVLTRVVGHYPKTNKLQIDCGWTGTSAQGKEHNYGCIEGHSELIIENLKQEAGTVTTGDGSAIDFERFPVGTILKILPWHSCASIHQHRKLHVVDGNDMVVDSWDCADGW</sequence>
<feature type="domain" description="D-serine dehydratase-like" evidence="13">
    <location>
        <begin position="296"/>
        <end position="392"/>
    </location>
</feature>
<evidence type="ECO:0000256" key="12">
    <source>
        <dbReference type="SAM" id="SignalP"/>
    </source>
</evidence>
<dbReference type="InterPro" id="IPR042208">
    <property type="entry name" value="D-ser_dehydrat-like_sf"/>
</dbReference>
<evidence type="ECO:0000256" key="9">
    <source>
        <dbReference type="ARBA" id="ARBA00066349"/>
    </source>
</evidence>
<feature type="chain" id="PRO_5040842781" description="D-serine dehydratase" evidence="12">
    <location>
        <begin position="25"/>
        <end position="407"/>
    </location>
</feature>
<dbReference type="Proteomes" id="UP001165085">
    <property type="component" value="Unassembled WGS sequence"/>
</dbReference>
<evidence type="ECO:0000259" key="13">
    <source>
        <dbReference type="SMART" id="SM01119"/>
    </source>
</evidence>
<evidence type="ECO:0000256" key="8">
    <source>
        <dbReference type="ARBA" id="ARBA00051198"/>
    </source>
</evidence>
<keyword evidence="15" id="KW-1185">Reference proteome</keyword>
<evidence type="ECO:0000256" key="3">
    <source>
        <dbReference type="ARBA" id="ARBA00005323"/>
    </source>
</evidence>
<dbReference type="GO" id="GO:0036088">
    <property type="term" value="P:D-serine catabolic process"/>
    <property type="evidence" value="ECO:0007669"/>
    <property type="project" value="TreeGrafter"/>
</dbReference>
<dbReference type="InterPro" id="IPR026956">
    <property type="entry name" value="D-ser_dehydrat-like_dom"/>
</dbReference>
<dbReference type="Gene3D" id="2.40.37.20">
    <property type="entry name" value="D-serine dehydratase-like domain"/>
    <property type="match status" value="1"/>
</dbReference>
<dbReference type="Pfam" id="PF14031">
    <property type="entry name" value="D-ser_dehydrat"/>
    <property type="match status" value="1"/>
</dbReference>
<keyword evidence="7" id="KW-0456">Lyase</keyword>
<feature type="signal peptide" evidence="12">
    <location>
        <begin position="1"/>
        <end position="24"/>
    </location>
</feature>
<keyword evidence="12" id="KW-0732">Signal</keyword>
<evidence type="ECO:0000256" key="11">
    <source>
        <dbReference type="ARBA" id="ARBA00075219"/>
    </source>
</evidence>
<name>A0A9W7B6S6_9STRA</name>
<reference evidence="15" key="1">
    <citation type="journal article" date="2023" name="Commun. Biol.">
        <title>Genome analysis of Parmales, the sister group of diatoms, reveals the evolutionary specialization of diatoms from phago-mixotrophs to photoautotrophs.</title>
        <authorList>
            <person name="Ban H."/>
            <person name="Sato S."/>
            <person name="Yoshikawa S."/>
            <person name="Yamada K."/>
            <person name="Nakamura Y."/>
            <person name="Ichinomiya M."/>
            <person name="Sato N."/>
            <person name="Blanc-Mathieu R."/>
            <person name="Endo H."/>
            <person name="Kuwata A."/>
            <person name="Ogata H."/>
        </authorList>
    </citation>
    <scope>NUCLEOTIDE SEQUENCE [LARGE SCALE GENOMIC DNA]</scope>
    <source>
        <strain evidence="15">NIES 3701</strain>
    </source>
</reference>
<comment type="catalytic activity">
    <reaction evidence="8">
        <text>D-serine = pyruvate + NH4(+)</text>
        <dbReference type="Rhea" id="RHEA:13977"/>
        <dbReference type="ChEBI" id="CHEBI:15361"/>
        <dbReference type="ChEBI" id="CHEBI:28938"/>
        <dbReference type="ChEBI" id="CHEBI:35247"/>
        <dbReference type="EC" id="4.3.1.18"/>
    </reaction>
    <physiologicalReaction direction="left-to-right" evidence="8">
        <dbReference type="Rhea" id="RHEA:13978"/>
    </physiologicalReaction>
</comment>
<comment type="cofactor">
    <cofactor evidence="2">
        <name>Zn(2+)</name>
        <dbReference type="ChEBI" id="CHEBI:29105"/>
    </cofactor>
</comment>
<dbReference type="Gene3D" id="3.20.20.10">
    <property type="entry name" value="Alanine racemase"/>
    <property type="match status" value="1"/>
</dbReference>
<keyword evidence="5" id="KW-0862">Zinc</keyword>
<dbReference type="SMART" id="SM01119">
    <property type="entry name" value="D-ser_dehydrat"/>
    <property type="match status" value="1"/>
</dbReference>
<evidence type="ECO:0000313" key="15">
    <source>
        <dbReference type="Proteomes" id="UP001165085"/>
    </source>
</evidence>
<keyword evidence="4" id="KW-0479">Metal-binding</keyword>
<protein>
    <recommendedName>
        <fullName evidence="10">D-serine dehydratase</fullName>
        <ecNumber evidence="9">4.3.1.18</ecNumber>
    </recommendedName>
    <alternativeName>
        <fullName evidence="11">D-serine deaminase</fullName>
    </alternativeName>
</protein>
<comment type="cofactor">
    <cofactor evidence="1">
        <name>pyridoxal 5'-phosphate</name>
        <dbReference type="ChEBI" id="CHEBI:597326"/>
    </cofactor>
</comment>
<dbReference type="SUPFAM" id="SSF51419">
    <property type="entry name" value="PLP-binding barrel"/>
    <property type="match status" value="1"/>
</dbReference>
<evidence type="ECO:0000256" key="1">
    <source>
        <dbReference type="ARBA" id="ARBA00001933"/>
    </source>
</evidence>
<evidence type="ECO:0000256" key="2">
    <source>
        <dbReference type="ARBA" id="ARBA00001947"/>
    </source>
</evidence>
<comment type="caution">
    <text evidence="14">The sequence shown here is derived from an EMBL/GenBank/DDBJ whole genome shotgun (WGS) entry which is preliminary data.</text>
</comment>
<dbReference type="EMBL" id="BRXY01000300">
    <property type="protein sequence ID" value="GMH85229.1"/>
    <property type="molecule type" value="Genomic_DNA"/>
</dbReference>
<comment type="similarity">
    <text evidence="3">Belongs to the DSD1 family.</text>
</comment>
<dbReference type="AlphaFoldDB" id="A0A9W7B6S6"/>
<accession>A0A9W7B6S6</accession>
<dbReference type="InterPro" id="IPR029066">
    <property type="entry name" value="PLP-binding_barrel"/>
</dbReference>
<dbReference type="InterPro" id="IPR051466">
    <property type="entry name" value="D-amino_acid_metab_enzyme"/>
</dbReference>
<evidence type="ECO:0000256" key="7">
    <source>
        <dbReference type="ARBA" id="ARBA00023239"/>
    </source>
</evidence>
<gene>
    <name evidence="14" type="ORF">TrST_g10924</name>
</gene>
<keyword evidence="6" id="KW-0663">Pyridoxal phosphate</keyword>